<feature type="binding site" evidence="5">
    <location>
        <position position="66"/>
    </location>
    <ligand>
        <name>Mg(2+)</name>
        <dbReference type="ChEBI" id="CHEBI:18420"/>
    </ligand>
</feature>
<reference evidence="8" key="1">
    <citation type="submission" date="2024-05" db="EMBL/GenBank/DDBJ databases">
        <authorList>
            <person name="Bunk B."/>
            <person name="Swiderski J."/>
            <person name="Sproer C."/>
            <person name="Thiel V."/>
        </authorList>
    </citation>
    <scope>NUCLEOTIDE SEQUENCE</scope>
    <source>
        <strain evidence="8">DSM 17735</strain>
    </source>
</reference>
<dbReference type="Pfam" id="PF00293">
    <property type="entry name" value="NUDIX"/>
    <property type="match status" value="1"/>
</dbReference>
<dbReference type="EMBL" id="CP157675">
    <property type="protein sequence ID" value="XBP71172.1"/>
    <property type="molecule type" value="Genomic_DNA"/>
</dbReference>
<accession>A0AAU7LTZ0</accession>
<dbReference type="AlphaFoldDB" id="A0AAU7LTZ0"/>
<dbReference type="PROSITE" id="PS51462">
    <property type="entry name" value="NUDIX"/>
    <property type="match status" value="1"/>
</dbReference>
<dbReference type="GO" id="GO:0046872">
    <property type="term" value="F:metal ion binding"/>
    <property type="evidence" value="ECO:0007669"/>
    <property type="project" value="UniProtKB-KW"/>
</dbReference>
<keyword evidence="3 5" id="KW-0460">Magnesium</keyword>
<feature type="binding site" evidence="5">
    <location>
        <position position="86"/>
    </location>
    <ligand>
        <name>Mg(2+)</name>
        <dbReference type="ChEBI" id="CHEBI:18420"/>
    </ligand>
</feature>
<dbReference type="GO" id="GO:0008727">
    <property type="term" value="F:GDP-mannose mannosyl hydrolase activity"/>
    <property type="evidence" value="ECO:0007669"/>
    <property type="project" value="InterPro"/>
</dbReference>
<dbReference type="RefSeq" id="WP_349280513.1">
    <property type="nucleotide sequence ID" value="NZ_CBCSCU010000010.1"/>
</dbReference>
<dbReference type="InterPro" id="IPR000086">
    <property type="entry name" value="NUDIX_hydrolase_dom"/>
</dbReference>
<gene>
    <name evidence="8" type="ORF">ABLV49_05035</name>
</gene>
<name>A0AAU7LTZ0_9BURK</name>
<dbReference type="SUPFAM" id="SSF55811">
    <property type="entry name" value="Nudix"/>
    <property type="match status" value="1"/>
</dbReference>
<feature type="domain" description="Nudix hydrolase" evidence="7">
    <location>
        <begin position="31"/>
        <end position="179"/>
    </location>
</feature>
<evidence type="ECO:0000256" key="6">
    <source>
        <dbReference type="PIRSR" id="PIRSR037599-4"/>
    </source>
</evidence>
<dbReference type="PANTHER" id="PTHR43046">
    <property type="entry name" value="GDP-MANNOSE MANNOSYL HYDROLASE"/>
    <property type="match status" value="1"/>
</dbReference>
<evidence type="ECO:0000256" key="1">
    <source>
        <dbReference type="ARBA" id="ARBA00022723"/>
    </source>
</evidence>
<dbReference type="Gene3D" id="3.90.79.10">
    <property type="entry name" value="Nucleoside Triphosphate Pyrophosphohydrolase"/>
    <property type="match status" value="1"/>
</dbReference>
<dbReference type="PANTHER" id="PTHR43046:SF12">
    <property type="entry name" value="GDP-MANNOSE MANNOSYL HYDROLASE"/>
    <property type="match status" value="1"/>
</dbReference>
<evidence type="ECO:0000256" key="2">
    <source>
        <dbReference type="ARBA" id="ARBA00022801"/>
    </source>
</evidence>
<comment type="cofactor">
    <cofactor evidence="5">
        <name>Mg(2+)</name>
        <dbReference type="ChEBI" id="CHEBI:18420"/>
    </cofactor>
    <text evidence="5">Binds 1 Mg(2+) ion per subunit.</text>
</comment>
<evidence type="ECO:0000256" key="4">
    <source>
        <dbReference type="PIRSR" id="PIRSR037599-1"/>
    </source>
</evidence>
<keyword evidence="2 8" id="KW-0378">Hydrolase</keyword>
<evidence type="ECO:0000313" key="8">
    <source>
        <dbReference type="EMBL" id="XBP71172.1"/>
    </source>
</evidence>
<feature type="short sequence motif" description="Nudix box" evidence="6">
    <location>
        <begin position="67"/>
        <end position="88"/>
    </location>
</feature>
<feature type="site" description="Critical for catalysis" evidence="4">
    <location>
        <position position="149"/>
    </location>
</feature>
<proteinExistence type="predicted"/>
<dbReference type="PIRSF" id="PIRSF037599">
    <property type="entry name" value="GDPMH"/>
    <property type="match status" value="1"/>
</dbReference>
<keyword evidence="1 5" id="KW-0479">Metal-binding</keyword>
<evidence type="ECO:0000256" key="3">
    <source>
        <dbReference type="ARBA" id="ARBA00022842"/>
    </source>
</evidence>
<sequence length="187" mass="20326">MSDSMVSGAVAADAVIAPELPASEFAAAVAALPLVSVDWVVTNPDGQLLLGQRINAPARGWWFTPGGRIRKNEALAQAMLRVGHDELGLTLDVCSQVLSKARLMGAWDHFYADSAFNASMSTHYVNLPHWLPLTWAELALLKLPVGEQHSAWQWLPLGDAAQNPLVHPYVRPYAAWGLENFSNAVYA</sequence>
<dbReference type="InterPro" id="IPR033715">
    <property type="entry name" value="GDPMH"/>
</dbReference>
<evidence type="ECO:0000259" key="7">
    <source>
        <dbReference type="PROSITE" id="PS51462"/>
    </source>
</evidence>
<evidence type="ECO:0000256" key="5">
    <source>
        <dbReference type="PIRSR" id="PIRSR037599-3"/>
    </source>
</evidence>
<dbReference type="InterPro" id="IPR015797">
    <property type="entry name" value="NUDIX_hydrolase-like_dom_sf"/>
</dbReference>
<organism evidence="8">
    <name type="scientific">Polaromonas hydrogenivorans</name>
    <dbReference type="NCBI Taxonomy" id="335476"/>
    <lineage>
        <taxon>Bacteria</taxon>
        <taxon>Pseudomonadati</taxon>
        <taxon>Pseudomonadota</taxon>
        <taxon>Betaproteobacteria</taxon>
        <taxon>Burkholderiales</taxon>
        <taxon>Comamonadaceae</taxon>
        <taxon>Polaromonas</taxon>
    </lineage>
</organism>
<protein>
    <submittedName>
        <fullName evidence="8">GDP-mannose mannosyl hydrolase</fullName>
    </submittedName>
</protein>
<feature type="binding site" evidence="5">
    <location>
        <position position="148"/>
    </location>
    <ligand>
        <name>Mg(2+)</name>
        <dbReference type="ChEBI" id="CHEBI:18420"/>
    </ligand>
</feature>